<evidence type="ECO:0000256" key="2">
    <source>
        <dbReference type="ARBA" id="ARBA00022771"/>
    </source>
</evidence>
<evidence type="ECO:0000259" key="7">
    <source>
        <dbReference type="PROSITE" id="PS50848"/>
    </source>
</evidence>
<evidence type="ECO:0000256" key="4">
    <source>
        <dbReference type="PROSITE-ProRule" id="PRU00091"/>
    </source>
</evidence>
<dbReference type="VEuPathDB" id="FungiDB:AeMF1_012371"/>
<dbReference type="PROSITE" id="PS50178">
    <property type="entry name" value="ZF_FYVE"/>
    <property type="match status" value="1"/>
</dbReference>
<dbReference type="InterPro" id="IPR000306">
    <property type="entry name" value="Znf_FYVE"/>
</dbReference>
<dbReference type="PANTHER" id="PTHR13510">
    <property type="entry name" value="FYVE-FINGER-CONTAINING RAB5 EFFECTOR PROTEIN RABENOSYN-5-RELATED"/>
    <property type="match status" value="1"/>
</dbReference>
<dbReference type="InterPro" id="IPR013083">
    <property type="entry name" value="Znf_RING/FYVE/PHD"/>
</dbReference>
<protein>
    <recommendedName>
        <fullName evidence="10">FYVE-type domain-containing protein</fullName>
    </recommendedName>
</protein>
<keyword evidence="2 4" id="KW-0863">Zinc-finger</keyword>
<dbReference type="CDD" id="cd00065">
    <property type="entry name" value="FYVE_like_SF"/>
    <property type="match status" value="1"/>
</dbReference>
<evidence type="ECO:0000256" key="5">
    <source>
        <dbReference type="SAM" id="MobiDB-lite"/>
    </source>
</evidence>
<name>A0A6G0WAH6_9STRA</name>
<sequence>MMVGRLLLPPSYFSCPCLSPEAIKEYADVGVQSAETLIHKAALVGGTYDWQLYKYESEVKMYKQRGRRALERPSRYCGVMQVVGKLDEYIDLYRYDTTDQARAYFRRFGGAYVDVAVLHTIAPCRPDRPNDATRIKWCLLQSPLATVKRDFVILETDLEFQVDGKRAWVRAYRSIDLAGFPDTRQELHCRRGRMYDMGHVVVESDRPGYLDLTYVADMDIHSTAPAWLVDLSFKLWLRSMSEIDWFMRENRLSQSPFRRSSQLEPLTSCSTCSLCRHKFGLLRKRTNCFKCGDVVCRACNRRWNVKIDGYNVRIRACLPCSLAVAAWTPTSSRSTTAPQPSILFKTPLRALLERRENGDAVDDDDGDAVQSADQSSDRQVNPIMLNTHSTRGLPHEDHPK</sequence>
<dbReference type="PANTHER" id="PTHR13510:SF44">
    <property type="entry name" value="RABENOSYN-5"/>
    <property type="match status" value="1"/>
</dbReference>
<accession>A0A6G0WAH6</accession>
<dbReference type="PROSITE" id="PS50848">
    <property type="entry name" value="START"/>
    <property type="match status" value="1"/>
</dbReference>
<feature type="domain" description="FYVE-type" evidence="6">
    <location>
        <begin position="266"/>
        <end position="325"/>
    </location>
</feature>
<dbReference type="Pfam" id="PF01363">
    <property type="entry name" value="FYVE"/>
    <property type="match status" value="1"/>
</dbReference>
<dbReference type="InterPro" id="IPR023393">
    <property type="entry name" value="START-like_dom_sf"/>
</dbReference>
<keyword evidence="9" id="KW-1185">Reference proteome</keyword>
<evidence type="ECO:0000313" key="8">
    <source>
        <dbReference type="EMBL" id="KAF0723262.1"/>
    </source>
</evidence>
<feature type="compositionally biased region" description="Low complexity" evidence="5">
    <location>
        <begin position="368"/>
        <end position="380"/>
    </location>
</feature>
<dbReference type="InterPro" id="IPR002913">
    <property type="entry name" value="START_lipid-bd_dom"/>
</dbReference>
<dbReference type="InterPro" id="IPR011011">
    <property type="entry name" value="Znf_FYVE_PHD"/>
</dbReference>
<organism evidence="8 9">
    <name type="scientific">Aphanomyces euteiches</name>
    <dbReference type="NCBI Taxonomy" id="100861"/>
    <lineage>
        <taxon>Eukaryota</taxon>
        <taxon>Sar</taxon>
        <taxon>Stramenopiles</taxon>
        <taxon>Oomycota</taxon>
        <taxon>Saprolegniomycetes</taxon>
        <taxon>Saprolegniales</taxon>
        <taxon>Verrucalvaceae</taxon>
        <taxon>Aphanomyces</taxon>
    </lineage>
</organism>
<dbReference type="GO" id="GO:0008289">
    <property type="term" value="F:lipid binding"/>
    <property type="evidence" value="ECO:0007669"/>
    <property type="project" value="InterPro"/>
</dbReference>
<evidence type="ECO:0000259" key="6">
    <source>
        <dbReference type="PROSITE" id="PS50178"/>
    </source>
</evidence>
<dbReference type="SUPFAM" id="SSF57903">
    <property type="entry name" value="FYVE/PHD zinc finger"/>
    <property type="match status" value="1"/>
</dbReference>
<evidence type="ECO:0000256" key="3">
    <source>
        <dbReference type="ARBA" id="ARBA00022833"/>
    </source>
</evidence>
<proteinExistence type="predicted"/>
<evidence type="ECO:0000256" key="1">
    <source>
        <dbReference type="ARBA" id="ARBA00022723"/>
    </source>
</evidence>
<comment type="caution">
    <text evidence="8">The sequence shown here is derived from an EMBL/GenBank/DDBJ whole genome shotgun (WGS) entry which is preliminary data.</text>
</comment>
<keyword evidence="1" id="KW-0479">Metal-binding</keyword>
<dbReference type="EMBL" id="VJMJ01000312">
    <property type="protein sequence ID" value="KAF0723262.1"/>
    <property type="molecule type" value="Genomic_DNA"/>
</dbReference>
<dbReference type="SUPFAM" id="SSF55961">
    <property type="entry name" value="Bet v1-like"/>
    <property type="match status" value="1"/>
</dbReference>
<dbReference type="SMART" id="SM00064">
    <property type="entry name" value="FYVE"/>
    <property type="match status" value="1"/>
</dbReference>
<dbReference type="Gene3D" id="3.30.40.10">
    <property type="entry name" value="Zinc/RING finger domain, C3HC4 (zinc finger)"/>
    <property type="match status" value="1"/>
</dbReference>
<evidence type="ECO:0000313" key="9">
    <source>
        <dbReference type="Proteomes" id="UP000481153"/>
    </source>
</evidence>
<evidence type="ECO:0008006" key="10">
    <source>
        <dbReference type="Google" id="ProtNLM"/>
    </source>
</evidence>
<reference evidence="8 9" key="1">
    <citation type="submission" date="2019-07" db="EMBL/GenBank/DDBJ databases">
        <title>Genomics analysis of Aphanomyces spp. identifies a new class of oomycete effector associated with host adaptation.</title>
        <authorList>
            <person name="Gaulin E."/>
        </authorList>
    </citation>
    <scope>NUCLEOTIDE SEQUENCE [LARGE SCALE GENOMIC DNA]</scope>
    <source>
        <strain evidence="8 9">ATCC 201684</strain>
    </source>
</reference>
<gene>
    <name evidence="8" type="ORF">Ae201684_017781</name>
</gene>
<dbReference type="InterPro" id="IPR052727">
    <property type="entry name" value="Rab4/Rab5_effector"/>
</dbReference>
<dbReference type="AlphaFoldDB" id="A0A6G0WAH6"/>
<dbReference type="Gene3D" id="3.30.530.20">
    <property type="match status" value="1"/>
</dbReference>
<dbReference type="Proteomes" id="UP000481153">
    <property type="component" value="Unassembled WGS sequence"/>
</dbReference>
<feature type="region of interest" description="Disordered" evidence="5">
    <location>
        <begin position="356"/>
        <end position="400"/>
    </location>
</feature>
<keyword evidence="3" id="KW-0862">Zinc</keyword>
<dbReference type="GO" id="GO:0008270">
    <property type="term" value="F:zinc ion binding"/>
    <property type="evidence" value="ECO:0007669"/>
    <property type="project" value="UniProtKB-KW"/>
</dbReference>
<feature type="domain" description="START" evidence="7">
    <location>
        <begin position="149"/>
        <end position="230"/>
    </location>
</feature>
<dbReference type="InterPro" id="IPR017455">
    <property type="entry name" value="Znf_FYVE-rel"/>
</dbReference>